<keyword evidence="3" id="KW-1185">Reference proteome</keyword>
<evidence type="ECO:0000313" key="3">
    <source>
        <dbReference type="Proteomes" id="UP000594638"/>
    </source>
</evidence>
<evidence type="ECO:0000256" key="1">
    <source>
        <dbReference type="SAM" id="MobiDB-lite"/>
    </source>
</evidence>
<dbReference type="AlphaFoldDB" id="A0A8S0V8U1"/>
<accession>A0A8S0V8U1</accession>
<feature type="region of interest" description="Disordered" evidence="1">
    <location>
        <begin position="1"/>
        <end position="42"/>
    </location>
</feature>
<proteinExistence type="predicted"/>
<gene>
    <name evidence="2" type="ORF">OLEA9_A032198</name>
</gene>
<protein>
    <submittedName>
        <fullName evidence="2">Dynamin-related protein 1E</fullName>
    </submittedName>
</protein>
<organism evidence="2 3">
    <name type="scientific">Olea europaea subsp. europaea</name>
    <dbReference type="NCBI Taxonomy" id="158383"/>
    <lineage>
        <taxon>Eukaryota</taxon>
        <taxon>Viridiplantae</taxon>
        <taxon>Streptophyta</taxon>
        <taxon>Embryophyta</taxon>
        <taxon>Tracheophyta</taxon>
        <taxon>Spermatophyta</taxon>
        <taxon>Magnoliopsida</taxon>
        <taxon>eudicotyledons</taxon>
        <taxon>Gunneridae</taxon>
        <taxon>Pentapetalae</taxon>
        <taxon>asterids</taxon>
        <taxon>lamiids</taxon>
        <taxon>Lamiales</taxon>
        <taxon>Oleaceae</taxon>
        <taxon>Oleeae</taxon>
        <taxon>Olea</taxon>
    </lineage>
</organism>
<dbReference type="EMBL" id="CACTIH010009180">
    <property type="protein sequence ID" value="CAA3026853.1"/>
    <property type="molecule type" value="Genomic_DNA"/>
</dbReference>
<reference evidence="2 3" key="1">
    <citation type="submission" date="2019-12" db="EMBL/GenBank/DDBJ databases">
        <authorList>
            <person name="Alioto T."/>
            <person name="Alioto T."/>
            <person name="Gomez Garrido J."/>
        </authorList>
    </citation>
    <scope>NUCLEOTIDE SEQUENCE [LARGE SCALE GENOMIC DNA]</scope>
</reference>
<name>A0A8S0V8U1_OLEEU</name>
<evidence type="ECO:0000313" key="2">
    <source>
        <dbReference type="EMBL" id="CAA3026853.1"/>
    </source>
</evidence>
<sequence length="246" mass="27448">MSAAHAPNTDSSYLSGASESGNSDVGTSGTSSIHSNNTDMRERGKSSLRALYFKGVVYPMKSTATNTLNKIVIRYQVVYCGQLDKDAVLNNCSNVIYDIANDYRREDFFTTAVTLLKEKHHGILVTRVQLRIDLCEVNKEALENFGKGALRKLPFHQHLSLQNVRKIISENDNHQLLLIAREQGYQLIKGSSAQTSVDEKQLSSMLMEGGADRKFTGNGFWCLDGWRILVDSLRQLHNSVNCFLGL</sequence>
<dbReference type="OrthoDB" id="1932182at2759"/>
<dbReference type="Proteomes" id="UP000594638">
    <property type="component" value="Unassembled WGS sequence"/>
</dbReference>
<comment type="caution">
    <text evidence="2">The sequence shown here is derived from an EMBL/GenBank/DDBJ whole genome shotgun (WGS) entry which is preliminary data.</text>
</comment>
<feature type="compositionally biased region" description="Polar residues" evidence="1">
    <location>
        <begin position="8"/>
        <end position="38"/>
    </location>
</feature>
<dbReference type="Gramene" id="OE9A032198T1">
    <property type="protein sequence ID" value="OE9A032198C1"/>
    <property type="gene ID" value="OE9A032198"/>
</dbReference>